<accession>A0A318R725</accession>
<proteinExistence type="inferred from homology"/>
<keyword evidence="2 3" id="KW-0663">Pyridoxal phosphate</keyword>
<dbReference type="InterPro" id="IPR015421">
    <property type="entry name" value="PyrdxlP-dep_Trfase_major"/>
</dbReference>
<dbReference type="GO" id="GO:0030170">
    <property type="term" value="F:pyridoxal phosphate binding"/>
    <property type="evidence" value="ECO:0007669"/>
    <property type="project" value="TreeGrafter"/>
</dbReference>
<dbReference type="InterPro" id="IPR015422">
    <property type="entry name" value="PyrdxlP-dep_Trfase_small"/>
</dbReference>
<evidence type="ECO:0000313" key="4">
    <source>
        <dbReference type="EMBL" id="PYE01168.1"/>
    </source>
</evidence>
<dbReference type="InterPro" id="IPR000653">
    <property type="entry name" value="DegT/StrS_aminotransferase"/>
</dbReference>
<sequence>MDKKYNVLKPVYDIDNITNSIKTTLKSGWTGDGGLTKVFEKKWSQYTGYNNSIYVNSCTAALHLSLLVLKDKYPRKRKVIVPDITFISSAAVVLQSSLELILCDVDESLCLDPKALKKLVSDEILAVVFVGIGGNSQNLIQVSEICKSSNISLILDAAHMSGSKISPEHSPHLGEYSDYVCYSFQAVKNLGIADSGMLCTQSQDSLEEISKYRWMGIDKTTYQRTESLEKNIYKWEYEIDRLGYKYNGNALVASCCLAILPDLDKNNKYRRSLRNKYIKSFSSLDEIKVIPHLNENSTSAHLAQILLKESKSSNERNEFISKLNRHNIFPGVHYRSISKFKYYKKFGQNIINSNNISDKIISLPCHLDISINDIDFILDKIKSVLA</sequence>
<dbReference type="Proteomes" id="UP000247807">
    <property type="component" value="Unassembled WGS sequence"/>
</dbReference>
<feature type="active site" description="Proton acceptor" evidence="1">
    <location>
        <position position="188"/>
    </location>
</feature>
<evidence type="ECO:0000256" key="2">
    <source>
        <dbReference type="PIRSR" id="PIRSR000390-2"/>
    </source>
</evidence>
<dbReference type="Pfam" id="PF01041">
    <property type="entry name" value="DegT_DnrJ_EryC1"/>
    <property type="match status" value="1"/>
</dbReference>
<dbReference type="EMBL" id="QJUE01000005">
    <property type="protein sequence ID" value="PYE01168.1"/>
    <property type="molecule type" value="Genomic_DNA"/>
</dbReference>
<comment type="similarity">
    <text evidence="3">Belongs to the DegT/DnrJ/EryC1 family.</text>
</comment>
<keyword evidence="4" id="KW-0808">Transferase</keyword>
<dbReference type="SUPFAM" id="SSF53383">
    <property type="entry name" value="PLP-dependent transferases"/>
    <property type="match status" value="1"/>
</dbReference>
<dbReference type="InterPro" id="IPR015424">
    <property type="entry name" value="PyrdxlP-dep_Trfase"/>
</dbReference>
<dbReference type="Gene3D" id="3.40.640.10">
    <property type="entry name" value="Type I PLP-dependent aspartate aminotransferase-like (Major domain)"/>
    <property type="match status" value="1"/>
</dbReference>
<protein>
    <submittedName>
        <fullName evidence="4">Aminotransferase DegT</fullName>
    </submittedName>
</protein>
<dbReference type="Gene3D" id="3.90.1150.10">
    <property type="entry name" value="Aspartate Aminotransferase, domain 1"/>
    <property type="match status" value="1"/>
</dbReference>
<dbReference type="GO" id="GO:0008483">
    <property type="term" value="F:transaminase activity"/>
    <property type="evidence" value="ECO:0007669"/>
    <property type="project" value="UniProtKB-KW"/>
</dbReference>
<reference evidence="4 5" key="1">
    <citation type="journal article" date="2018" name="Appl. Environ. Microbiol.">
        <title>Genome rearrangement shapes Prochlorococcus ecological adaptation.</title>
        <authorList>
            <person name="Yan W."/>
            <person name="Wei S."/>
            <person name="Wang Q."/>
            <person name="Xiao X."/>
            <person name="Zeng Q."/>
            <person name="Jiao N."/>
            <person name="Zhang R."/>
        </authorList>
    </citation>
    <scope>NUCLEOTIDE SEQUENCE [LARGE SCALE GENOMIC DNA]</scope>
    <source>
        <strain evidence="4 5">XMU1408</strain>
    </source>
</reference>
<gene>
    <name evidence="4" type="ORF">DNJ73_07000</name>
</gene>
<evidence type="ECO:0000256" key="1">
    <source>
        <dbReference type="PIRSR" id="PIRSR000390-1"/>
    </source>
</evidence>
<name>A0A318R725_PROMR</name>
<dbReference type="OrthoDB" id="9810913at2"/>
<evidence type="ECO:0000313" key="5">
    <source>
        <dbReference type="Proteomes" id="UP000247807"/>
    </source>
</evidence>
<dbReference type="PANTHER" id="PTHR30244">
    <property type="entry name" value="TRANSAMINASE"/>
    <property type="match status" value="1"/>
</dbReference>
<dbReference type="GO" id="GO:0000271">
    <property type="term" value="P:polysaccharide biosynthetic process"/>
    <property type="evidence" value="ECO:0007669"/>
    <property type="project" value="TreeGrafter"/>
</dbReference>
<feature type="modified residue" description="N6-(pyridoxal phosphate)lysine" evidence="2">
    <location>
        <position position="188"/>
    </location>
</feature>
<dbReference type="PIRSF" id="PIRSF000390">
    <property type="entry name" value="PLP_StrS"/>
    <property type="match status" value="1"/>
</dbReference>
<organism evidence="4 5">
    <name type="scientific">Prochlorococcus marinus XMU1408</name>
    <dbReference type="NCBI Taxonomy" id="2213228"/>
    <lineage>
        <taxon>Bacteria</taxon>
        <taxon>Bacillati</taxon>
        <taxon>Cyanobacteriota</taxon>
        <taxon>Cyanophyceae</taxon>
        <taxon>Synechococcales</taxon>
        <taxon>Prochlorococcaceae</taxon>
        <taxon>Prochlorococcus</taxon>
    </lineage>
</organism>
<comment type="caution">
    <text evidence="4">The sequence shown here is derived from an EMBL/GenBank/DDBJ whole genome shotgun (WGS) entry which is preliminary data.</text>
</comment>
<keyword evidence="4" id="KW-0032">Aminotransferase</keyword>
<dbReference type="AlphaFoldDB" id="A0A318R725"/>
<dbReference type="PANTHER" id="PTHR30244:SF34">
    <property type="entry name" value="DTDP-4-AMINO-4,6-DIDEOXYGALACTOSE TRANSAMINASE"/>
    <property type="match status" value="1"/>
</dbReference>
<evidence type="ECO:0000256" key="3">
    <source>
        <dbReference type="RuleBase" id="RU004508"/>
    </source>
</evidence>
<dbReference type="RefSeq" id="WP_158466994.1">
    <property type="nucleotide sequence ID" value="NZ_QJUE01000005.1"/>
</dbReference>